<gene>
    <name evidence="1" type="ORF">M569_17274</name>
</gene>
<dbReference type="AlphaFoldDB" id="S8BT21"/>
<organism evidence="1 2">
    <name type="scientific">Genlisea aurea</name>
    <dbReference type="NCBI Taxonomy" id="192259"/>
    <lineage>
        <taxon>Eukaryota</taxon>
        <taxon>Viridiplantae</taxon>
        <taxon>Streptophyta</taxon>
        <taxon>Embryophyta</taxon>
        <taxon>Tracheophyta</taxon>
        <taxon>Spermatophyta</taxon>
        <taxon>Magnoliopsida</taxon>
        <taxon>eudicotyledons</taxon>
        <taxon>Gunneridae</taxon>
        <taxon>Pentapetalae</taxon>
        <taxon>asterids</taxon>
        <taxon>lamiids</taxon>
        <taxon>Lamiales</taxon>
        <taxon>Lentibulariaceae</taxon>
        <taxon>Genlisea</taxon>
    </lineage>
</organism>
<reference evidence="1 2" key="1">
    <citation type="journal article" date="2013" name="BMC Genomics">
        <title>The miniature genome of a carnivorous plant Genlisea aurea contains a low number of genes and short non-coding sequences.</title>
        <authorList>
            <person name="Leushkin E.V."/>
            <person name="Sutormin R.A."/>
            <person name="Nabieva E.R."/>
            <person name="Penin A.A."/>
            <person name="Kondrashov A.S."/>
            <person name="Logacheva M.D."/>
        </authorList>
    </citation>
    <scope>NUCLEOTIDE SEQUENCE [LARGE SCALE GENOMIC DNA]</scope>
</reference>
<sequence>MQGVRGKPSQTAPSVISDNPAKICTTRVNLTTVKIKFDRTSRWSTPAVQRADRESRDSPLCGRCRLTFDEYLNHLVDLGRIWSRPCVSNLVAMPPKSPEGN</sequence>
<evidence type="ECO:0000313" key="1">
    <source>
        <dbReference type="EMBL" id="EPS57544.1"/>
    </source>
</evidence>
<evidence type="ECO:0000313" key="2">
    <source>
        <dbReference type="Proteomes" id="UP000015453"/>
    </source>
</evidence>
<dbReference type="EMBL" id="AUSU01010116">
    <property type="protein sequence ID" value="EPS57544.1"/>
    <property type="molecule type" value="Genomic_DNA"/>
</dbReference>
<protein>
    <submittedName>
        <fullName evidence="1">Uncharacterized protein</fullName>
    </submittedName>
</protein>
<name>S8BT21_9LAMI</name>
<accession>S8BT21</accession>
<dbReference type="Proteomes" id="UP000015453">
    <property type="component" value="Unassembled WGS sequence"/>
</dbReference>
<keyword evidence="2" id="KW-1185">Reference proteome</keyword>
<comment type="caution">
    <text evidence="1">The sequence shown here is derived from an EMBL/GenBank/DDBJ whole genome shotgun (WGS) entry which is preliminary data.</text>
</comment>
<proteinExistence type="predicted"/>